<dbReference type="EMBL" id="ML978312">
    <property type="protein sequence ID" value="KAF2024046.1"/>
    <property type="molecule type" value="Genomic_DNA"/>
</dbReference>
<feature type="region of interest" description="Disordered" evidence="1">
    <location>
        <begin position="1"/>
        <end position="53"/>
    </location>
</feature>
<feature type="compositionally biased region" description="Acidic residues" evidence="1">
    <location>
        <begin position="86"/>
        <end position="108"/>
    </location>
</feature>
<evidence type="ECO:0000256" key="1">
    <source>
        <dbReference type="SAM" id="MobiDB-lite"/>
    </source>
</evidence>
<sequence length="139" mass="15967">MLILESYRELRGHKEDPAKHKSRAESEDDSGSGHPSWRHRDEEEEYLGQSPRKDAYVASPTVSIYGPGIGAMHSVGALRRIGEDFQPADDDDDDFGEDDSEFEDDDGDGYDVKFHYQETFHIIRKLVNRTTQSIFEFRI</sequence>
<reference evidence="2" key="1">
    <citation type="journal article" date="2020" name="Stud. Mycol.">
        <title>101 Dothideomycetes genomes: a test case for predicting lifestyles and emergence of pathogens.</title>
        <authorList>
            <person name="Haridas S."/>
            <person name="Albert R."/>
            <person name="Binder M."/>
            <person name="Bloem J."/>
            <person name="Labutti K."/>
            <person name="Salamov A."/>
            <person name="Andreopoulos B."/>
            <person name="Baker S."/>
            <person name="Barry K."/>
            <person name="Bills G."/>
            <person name="Bluhm B."/>
            <person name="Cannon C."/>
            <person name="Castanera R."/>
            <person name="Culley D."/>
            <person name="Daum C."/>
            <person name="Ezra D."/>
            <person name="Gonzalez J."/>
            <person name="Henrissat B."/>
            <person name="Kuo A."/>
            <person name="Liang C."/>
            <person name="Lipzen A."/>
            <person name="Lutzoni F."/>
            <person name="Magnuson J."/>
            <person name="Mondo S."/>
            <person name="Nolan M."/>
            <person name="Ohm R."/>
            <person name="Pangilinan J."/>
            <person name="Park H.-J."/>
            <person name="Ramirez L."/>
            <person name="Alfaro M."/>
            <person name="Sun H."/>
            <person name="Tritt A."/>
            <person name="Yoshinaga Y."/>
            <person name="Zwiers L.-H."/>
            <person name="Turgeon B."/>
            <person name="Goodwin S."/>
            <person name="Spatafora J."/>
            <person name="Crous P."/>
            <person name="Grigoriev I."/>
        </authorList>
    </citation>
    <scope>NUCLEOTIDE SEQUENCE</scope>
    <source>
        <strain evidence="2">CBS 110217</strain>
    </source>
</reference>
<dbReference type="AlphaFoldDB" id="A0A9P4LF46"/>
<name>A0A9P4LF46_9PLEO</name>
<evidence type="ECO:0000313" key="2">
    <source>
        <dbReference type="EMBL" id="KAF2024046.1"/>
    </source>
</evidence>
<accession>A0A9P4LF46</accession>
<feature type="region of interest" description="Disordered" evidence="1">
    <location>
        <begin position="81"/>
        <end position="108"/>
    </location>
</feature>
<dbReference type="Proteomes" id="UP000799777">
    <property type="component" value="Unassembled WGS sequence"/>
</dbReference>
<keyword evidence="3" id="KW-1185">Reference proteome</keyword>
<proteinExistence type="predicted"/>
<organism evidence="2 3">
    <name type="scientific">Setomelanomma holmii</name>
    <dbReference type="NCBI Taxonomy" id="210430"/>
    <lineage>
        <taxon>Eukaryota</taxon>
        <taxon>Fungi</taxon>
        <taxon>Dikarya</taxon>
        <taxon>Ascomycota</taxon>
        <taxon>Pezizomycotina</taxon>
        <taxon>Dothideomycetes</taxon>
        <taxon>Pleosporomycetidae</taxon>
        <taxon>Pleosporales</taxon>
        <taxon>Pleosporineae</taxon>
        <taxon>Phaeosphaeriaceae</taxon>
        <taxon>Setomelanomma</taxon>
    </lineage>
</organism>
<feature type="compositionally biased region" description="Basic and acidic residues" evidence="1">
    <location>
        <begin position="1"/>
        <end position="25"/>
    </location>
</feature>
<gene>
    <name evidence="2" type="ORF">EK21DRAFT_118196</name>
</gene>
<protein>
    <submittedName>
        <fullName evidence="2">Uncharacterized protein</fullName>
    </submittedName>
</protein>
<comment type="caution">
    <text evidence="2">The sequence shown here is derived from an EMBL/GenBank/DDBJ whole genome shotgun (WGS) entry which is preliminary data.</text>
</comment>
<evidence type="ECO:0000313" key="3">
    <source>
        <dbReference type="Proteomes" id="UP000799777"/>
    </source>
</evidence>